<organism evidence="5">
    <name type="scientific">uncultured Rubrobacteraceae bacterium</name>
    <dbReference type="NCBI Taxonomy" id="349277"/>
    <lineage>
        <taxon>Bacteria</taxon>
        <taxon>Bacillati</taxon>
        <taxon>Actinomycetota</taxon>
        <taxon>Rubrobacteria</taxon>
        <taxon>Rubrobacterales</taxon>
        <taxon>Rubrobacteraceae</taxon>
        <taxon>environmental samples</taxon>
    </lineage>
</organism>
<evidence type="ECO:0000256" key="3">
    <source>
        <dbReference type="ARBA" id="ARBA00023171"/>
    </source>
</evidence>
<dbReference type="SUPFAM" id="SSF53807">
    <property type="entry name" value="Helical backbone' metal receptor"/>
    <property type="match status" value="1"/>
</dbReference>
<evidence type="ECO:0000256" key="1">
    <source>
        <dbReference type="ARBA" id="ARBA00022531"/>
    </source>
</evidence>
<dbReference type="InterPro" id="IPR050293">
    <property type="entry name" value="LIPOR_BchN/ChlN"/>
</dbReference>
<dbReference type="PANTHER" id="PTHR39429">
    <property type="entry name" value="LIGHT-INDEPENDENT PROTOCHLOROPHYLLIDE REDUCTASE SUBUNIT N"/>
    <property type="match status" value="1"/>
</dbReference>
<dbReference type="Gene3D" id="3.40.50.1980">
    <property type="entry name" value="Nitrogenase molybdenum iron protein domain"/>
    <property type="match status" value="3"/>
</dbReference>
<evidence type="ECO:0000259" key="4">
    <source>
        <dbReference type="Pfam" id="PF00148"/>
    </source>
</evidence>
<dbReference type="GO" id="GO:0016491">
    <property type="term" value="F:oxidoreductase activity"/>
    <property type="evidence" value="ECO:0007669"/>
    <property type="project" value="UniProtKB-KW"/>
</dbReference>
<gene>
    <name evidence="5" type="ORF">AVDCRST_MAG78-688</name>
</gene>
<dbReference type="Pfam" id="PF00148">
    <property type="entry name" value="Oxidored_nitro"/>
    <property type="match status" value="1"/>
</dbReference>
<evidence type="ECO:0000256" key="2">
    <source>
        <dbReference type="ARBA" id="ARBA00023002"/>
    </source>
</evidence>
<keyword evidence="1" id="KW-0602">Photosynthesis</keyword>
<keyword evidence="3" id="KW-0149">Chlorophyll biosynthesis</keyword>
<name>A0A6J4PPP9_9ACTN</name>
<dbReference type="EC" id="1.18.-.-" evidence="5"/>
<reference evidence="5" key="1">
    <citation type="submission" date="2020-02" db="EMBL/GenBank/DDBJ databases">
        <authorList>
            <person name="Meier V. D."/>
        </authorList>
    </citation>
    <scope>NUCLEOTIDE SEQUENCE</scope>
    <source>
        <strain evidence="5">AVDCRST_MAG78</strain>
    </source>
</reference>
<protein>
    <submittedName>
        <fullName evidence="5">Light-independent protochlorophyllide reductase subunit N</fullName>
        <ecNumber evidence="5">1.18.-.-</ecNumber>
    </submittedName>
</protein>
<proteinExistence type="predicted"/>
<dbReference type="EMBL" id="CADCVB010000053">
    <property type="protein sequence ID" value="CAA9415929.1"/>
    <property type="molecule type" value="Genomic_DNA"/>
</dbReference>
<dbReference type="PANTHER" id="PTHR39429:SF3">
    <property type="entry name" value="LIGHT-INDEPENDENT PROTOCHLOROPHYLLIDE REDUCTASE SUBUNIT N"/>
    <property type="match status" value="1"/>
</dbReference>
<dbReference type="AlphaFoldDB" id="A0A6J4PPP9"/>
<accession>A0A6J4PPP9</accession>
<sequence>MTILNESGAPDVVSPLHGLSGLAERFPNTLLVVAGTRADAHLVQSLSVPLPGTPLDPSVRPGSGSGVHPRVVFVVLEPDEEPSGGALASRVIEAAAGFRRTGLVLLVACRSATLLGFDAEFEAEIAGRRLGLPVRALAPDAGGSGVLYTDLEDGAIRSLVELCPRSVTGSGEEPPFSKGNILGRLPFRGRTGRRTAPEEPGARRPVVLLGALPGPREELAAELARVGVEVAGGVLGAETDRLPAIGEGTIVAAVDPYLVAAYRAAEERGATVVRSLLPIGVDGTARFIQDVSTLAGRGASEAGRARQVWESLEPLRSRIRGKRVFFTGDTGLEVPLARFLADAGAVVLEVGTPRLDRRSLAAELSALGEDVDVVESPEWRAQLDRVDAARPDVVVASPGLYVPLVARGHLCRSSLDLLSLGVHGYEGARRILELFARTFERAEKLDALSL</sequence>
<dbReference type="InterPro" id="IPR000510">
    <property type="entry name" value="Nase/OxRdtase_comp1"/>
</dbReference>
<dbReference type="GO" id="GO:0015995">
    <property type="term" value="P:chlorophyll biosynthetic process"/>
    <property type="evidence" value="ECO:0007669"/>
    <property type="project" value="UniProtKB-KW"/>
</dbReference>
<evidence type="ECO:0000313" key="5">
    <source>
        <dbReference type="EMBL" id="CAA9415929.1"/>
    </source>
</evidence>
<keyword evidence="2 5" id="KW-0560">Oxidoreductase</keyword>
<feature type="domain" description="Nitrogenase/oxidoreductase component 1" evidence="4">
    <location>
        <begin position="197"/>
        <end position="438"/>
    </location>
</feature>
<dbReference type="GO" id="GO:0015979">
    <property type="term" value="P:photosynthesis"/>
    <property type="evidence" value="ECO:0007669"/>
    <property type="project" value="UniProtKB-KW"/>
</dbReference>